<accession>A0A1B6NSQ3</accession>
<feature type="transmembrane region" description="Helical" evidence="1">
    <location>
        <begin position="12"/>
        <end position="32"/>
    </location>
</feature>
<keyword evidence="1" id="KW-0472">Membrane</keyword>
<keyword evidence="1" id="KW-1133">Transmembrane helix</keyword>
<protein>
    <submittedName>
        <fullName evidence="2">Uncharacterized protein</fullName>
    </submittedName>
</protein>
<keyword evidence="1" id="KW-0812">Transmembrane</keyword>
<comment type="caution">
    <text evidence="2">The sequence shown here is derived from an EMBL/GenBank/DDBJ whole genome shotgun (WGS) entry which is preliminary data.</text>
</comment>
<evidence type="ECO:0000256" key="1">
    <source>
        <dbReference type="SAM" id="Phobius"/>
    </source>
</evidence>
<dbReference type="EMBL" id="AYSL01001111">
    <property type="protein sequence ID" value="KTF06496.1"/>
    <property type="molecule type" value="Genomic_DNA"/>
</dbReference>
<name>A0A1B6NSQ3_9ZZZZ</name>
<sequence length="60" mass="6635">MKLNPYSNMHKGASIGFLPLLATLILLSVHYFTGALEWPDIGEVRAQRDFNSAIAMSLLT</sequence>
<feature type="non-terminal residue" evidence="2">
    <location>
        <position position="60"/>
    </location>
</feature>
<organism evidence="2">
    <name type="scientific">marine sediment metagenome</name>
    <dbReference type="NCBI Taxonomy" id="412755"/>
    <lineage>
        <taxon>unclassified sequences</taxon>
        <taxon>metagenomes</taxon>
        <taxon>ecological metagenomes</taxon>
    </lineage>
</organism>
<gene>
    <name evidence="2" type="ORF">MGSAQ_002008</name>
</gene>
<evidence type="ECO:0000313" key="2">
    <source>
        <dbReference type="EMBL" id="KTF06496.1"/>
    </source>
</evidence>
<reference evidence="2" key="1">
    <citation type="submission" date="2013-11" db="EMBL/GenBank/DDBJ databases">
        <title>Microbial diversity, functional groups and degradation webs in Northern and Southern Mediterranean and Red Sea marine crude oil polluted sites.</title>
        <authorList>
            <person name="Daffonchio D."/>
            <person name="Mapelli F."/>
            <person name="Ferrer M."/>
            <person name="Richter M."/>
            <person name="Cherif A."/>
            <person name="Malkawi H.I."/>
            <person name="Yakimov M.M."/>
            <person name="Abdel-Fattah Y.R."/>
            <person name="Blaghen M."/>
            <person name="Golyshin P.N."/>
            <person name="Kalogerakis N."/>
            <person name="Boon N."/>
            <person name="Magagnini M."/>
            <person name="Fava F."/>
        </authorList>
    </citation>
    <scope>NUCLEOTIDE SEQUENCE</scope>
</reference>
<dbReference type="AlphaFoldDB" id="A0A1B6NSQ3"/>
<proteinExistence type="predicted"/>